<evidence type="ECO:0000313" key="2">
    <source>
        <dbReference type="WBParaSite" id="RSKR_0000297500.1"/>
    </source>
</evidence>
<dbReference type="Proteomes" id="UP000095286">
    <property type="component" value="Unplaced"/>
</dbReference>
<accession>A0AC35TQC4</accession>
<name>A0AC35TQC4_9BILA</name>
<reference evidence="2" key="1">
    <citation type="submission" date="2016-11" db="UniProtKB">
        <authorList>
            <consortium name="WormBaseParasite"/>
        </authorList>
    </citation>
    <scope>IDENTIFICATION</scope>
    <source>
        <strain evidence="2">KR3021</strain>
    </source>
</reference>
<protein>
    <submittedName>
        <fullName evidence="2">Protein FAM114A2</fullName>
    </submittedName>
</protein>
<sequence length="724" mass="79609">MSDSEDEFLSASEGEDEKCLQLPAPNVTNIAKKDGCDVVDKNDQLGTTLTDLAHNEVLAKAEITKSNDHEVKDQNLSSHVSEMKNGFVGAEQTVQQSVDTISQVRKVNTNDSTTKDTVKVGETLMDTNTSQNSHAKKMPSKKVKSATKKTSEWDCDWESILPLSSTAKKELPVVDDTKISSPSQKKEIKSNVVKKTASTQKKDIETTTEVCKEISKLNTKEIVNEIVTDQQISREVNIAKESAVEECTKNTPNSDKVAVRIKQANEVAKNVSKESSDQISNGVSTDRDSMDSIDKEWERTPSEHTARKDSSASRSTTASIEKIEHLVSRDGDDWFNEVEEELKGNNKPTIKPQSTSLWGWSGLTNVANVVSAVGDGISNAVETTLGIPSAEEMARTVRAREKISIIDEKPESSKEVGPANPLIHLASKNESSAAGHFSGLFSGLVNTSLDALEVLGKKTFDTLTVSEQKGEHSVRKFRFEGDKGGNLSDALKELRQKEQESESSFKPLQGYGTTVESSLIVSFPKIFEEHGGLVNLEGLENIANHRGLHEEQATGGTNKFSKLLDAFHTKDMKVIDSAEFNKALKDTISKIKVTFNVDPFISASNEQQEILNESQELDVASVDAIFLNAITSIAIISAKSVHAFHKIGQQLLLVPSLPLEESFFKLGQLFCGRIIYFAEEYVSLCSALGNSPKIEEMMTNLYYESDNSCNYVKKTMALLKVFYE</sequence>
<evidence type="ECO:0000313" key="1">
    <source>
        <dbReference type="Proteomes" id="UP000095286"/>
    </source>
</evidence>
<dbReference type="WBParaSite" id="RSKR_0000297500.1">
    <property type="protein sequence ID" value="RSKR_0000297500.1"/>
    <property type="gene ID" value="RSKR_0000297500"/>
</dbReference>
<proteinExistence type="predicted"/>
<organism evidence="1 2">
    <name type="scientific">Rhabditophanes sp. KR3021</name>
    <dbReference type="NCBI Taxonomy" id="114890"/>
    <lineage>
        <taxon>Eukaryota</taxon>
        <taxon>Metazoa</taxon>
        <taxon>Ecdysozoa</taxon>
        <taxon>Nematoda</taxon>
        <taxon>Chromadorea</taxon>
        <taxon>Rhabditida</taxon>
        <taxon>Tylenchina</taxon>
        <taxon>Panagrolaimomorpha</taxon>
        <taxon>Strongyloidoidea</taxon>
        <taxon>Alloionematidae</taxon>
        <taxon>Rhabditophanes</taxon>
    </lineage>
</organism>